<dbReference type="RefSeq" id="WP_251742366.1">
    <property type="nucleotide sequence ID" value="NZ_JBHUOJ010000038.1"/>
</dbReference>
<sequence length="208" mass="21583">MASILDLLKTQTGSQLISKAKNETSYNDSEIKALLGAALPLLVSVMVKNSKSSEGAKNLNEALADPRHNGDLLQNLSSAKSNMLEQEGGKILNHVLGNNQGDISKVLANTLDLDANSVTKVLKIAAPVLLSILGNQKRKDNVNEGSISDLIGSVLGANSSHDRSFLETILDKDNDGNIIDDIGGIILGGGLGNKKGGGSILGGYAGGR</sequence>
<dbReference type="Pfam" id="PF06078">
    <property type="entry name" value="DUF937"/>
    <property type="match status" value="1"/>
</dbReference>
<proteinExistence type="predicted"/>
<dbReference type="Proteomes" id="UP001597438">
    <property type="component" value="Unassembled WGS sequence"/>
</dbReference>
<accession>A0ABW5X7Y2</accession>
<evidence type="ECO:0000313" key="1">
    <source>
        <dbReference type="EMBL" id="MFD2835190.1"/>
    </source>
</evidence>
<gene>
    <name evidence="1" type="ORF">ACFSYS_18005</name>
</gene>
<name>A0ABW5X7Y2_9FLAO</name>
<keyword evidence="2" id="KW-1185">Reference proteome</keyword>
<comment type="caution">
    <text evidence="1">The sequence shown here is derived from an EMBL/GenBank/DDBJ whole genome shotgun (WGS) entry which is preliminary data.</text>
</comment>
<evidence type="ECO:0000313" key="2">
    <source>
        <dbReference type="Proteomes" id="UP001597438"/>
    </source>
</evidence>
<reference evidence="2" key="1">
    <citation type="journal article" date="2019" name="Int. J. Syst. Evol. Microbiol.">
        <title>The Global Catalogue of Microorganisms (GCM) 10K type strain sequencing project: providing services to taxonomists for standard genome sequencing and annotation.</title>
        <authorList>
            <consortium name="The Broad Institute Genomics Platform"/>
            <consortium name="The Broad Institute Genome Sequencing Center for Infectious Disease"/>
            <person name="Wu L."/>
            <person name="Ma J."/>
        </authorList>
    </citation>
    <scope>NUCLEOTIDE SEQUENCE [LARGE SCALE GENOMIC DNA]</scope>
    <source>
        <strain evidence="2">KCTC 52925</strain>
    </source>
</reference>
<dbReference type="EMBL" id="JBHUOJ010000038">
    <property type="protein sequence ID" value="MFD2835190.1"/>
    <property type="molecule type" value="Genomic_DNA"/>
</dbReference>
<organism evidence="1 2">
    <name type="scientific">Christiangramia antarctica</name>
    <dbReference type="NCBI Taxonomy" id="2058158"/>
    <lineage>
        <taxon>Bacteria</taxon>
        <taxon>Pseudomonadati</taxon>
        <taxon>Bacteroidota</taxon>
        <taxon>Flavobacteriia</taxon>
        <taxon>Flavobacteriales</taxon>
        <taxon>Flavobacteriaceae</taxon>
        <taxon>Christiangramia</taxon>
    </lineage>
</organism>
<dbReference type="InterPro" id="IPR009282">
    <property type="entry name" value="DUF937"/>
</dbReference>
<protein>
    <submittedName>
        <fullName evidence="1">DUF937 domain-containing protein</fullName>
    </submittedName>
</protein>